<dbReference type="AlphaFoldDB" id="A0A8H5F7Y3"/>
<organism evidence="1 2">
    <name type="scientific">Psilocybe cf. subviscida</name>
    <dbReference type="NCBI Taxonomy" id="2480587"/>
    <lineage>
        <taxon>Eukaryota</taxon>
        <taxon>Fungi</taxon>
        <taxon>Dikarya</taxon>
        <taxon>Basidiomycota</taxon>
        <taxon>Agaricomycotina</taxon>
        <taxon>Agaricomycetes</taxon>
        <taxon>Agaricomycetidae</taxon>
        <taxon>Agaricales</taxon>
        <taxon>Agaricineae</taxon>
        <taxon>Strophariaceae</taxon>
        <taxon>Psilocybe</taxon>
    </lineage>
</organism>
<proteinExistence type="predicted"/>
<protein>
    <recommendedName>
        <fullName evidence="3">F-box domain-containing protein</fullName>
    </recommendedName>
</protein>
<dbReference type="EMBL" id="JAACJJ010000014">
    <property type="protein sequence ID" value="KAF5326862.1"/>
    <property type="molecule type" value="Genomic_DNA"/>
</dbReference>
<evidence type="ECO:0008006" key="3">
    <source>
        <dbReference type="Google" id="ProtNLM"/>
    </source>
</evidence>
<gene>
    <name evidence="1" type="ORF">D9619_004433</name>
</gene>
<keyword evidence="2" id="KW-1185">Reference proteome</keyword>
<comment type="caution">
    <text evidence="1">The sequence shown here is derived from an EMBL/GenBank/DDBJ whole genome shotgun (WGS) entry which is preliminary data.</text>
</comment>
<name>A0A8H5F7Y3_9AGAR</name>
<sequence>MASKKPALPTPSQLPNELYRDIVENLHSYRDRGTLFRLALVNKAWCAESQRALFRTVGDDVTDSDNRESLIYAHTLFLETIILNPTRLGPYVQAYKQQELMCHDPWSKVPFATATSNL</sequence>
<dbReference type="Proteomes" id="UP000567179">
    <property type="component" value="Unassembled WGS sequence"/>
</dbReference>
<evidence type="ECO:0000313" key="1">
    <source>
        <dbReference type="EMBL" id="KAF5326862.1"/>
    </source>
</evidence>
<reference evidence="1 2" key="1">
    <citation type="journal article" date="2020" name="ISME J.">
        <title>Uncovering the hidden diversity of litter-decomposition mechanisms in mushroom-forming fungi.</title>
        <authorList>
            <person name="Floudas D."/>
            <person name="Bentzer J."/>
            <person name="Ahren D."/>
            <person name="Johansson T."/>
            <person name="Persson P."/>
            <person name="Tunlid A."/>
        </authorList>
    </citation>
    <scope>NUCLEOTIDE SEQUENCE [LARGE SCALE GENOMIC DNA]</scope>
    <source>
        <strain evidence="1 2">CBS 101986</strain>
    </source>
</reference>
<accession>A0A8H5F7Y3</accession>
<evidence type="ECO:0000313" key="2">
    <source>
        <dbReference type="Proteomes" id="UP000567179"/>
    </source>
</evidence>